<dbReference type="PANTHER" id="PTHR10815:SF5">
    <property type="entry name" value="METHYLATED-DNA--PROTEIN-CYSTEINE METHYLTRANSFERASE"/>
    <property type="match status" value="1"/>
</dbReference>
<keyword evidence="3 9" id="KW-0963">Cytoplasm</keyword>
<keyword evidence="6 9" id="KW-0227">DNA damage</keyword>
<evidence type="ECO:0000259" key="11">
    <source>
        <dbReference type="Pfam" id="PF02870"/>
    </source>
</evidence>
<dbReference type="GO" id="GO:0003908">
    <property type="term" value="F:methylated-DNA-[protein]-cysteine S-methyltransferase activity"/>
    <property type="evidence" value="ECO:0007669"/>
    <property type="project" value="UniProtKB-UniRule"/>
</dbReference>
<keyword evidence="7 9" id="KW-0234">DNA repair</keyword>
<dbReference type="InterPro" id="IPR023546">
    <property type="entry name" value="MGMT"/>
</dbReference>
<dbReference type="InterPro" id="IPR001497">
    <property type="entry name" value="MethylDNA_cys_MeTrfase_AS"/>
</dbReference>
<evidence type="ECO:0000256" key="7">
    <source>
        <dbReference type="ARBA" id="ARBA00023204"/>
    </source>
</evidence>
<dbReference type="GO" id="GO:0006307">
    <property type="term" value="P:DNA alkylation repair"/>
    <property type="evidence" value="ECO:0007669"/>
    <property type="project" value="UniProtKB-UniRule"/>
</dbReference>
<dbReference type="NCBIfam" id="TIGR00589">
    <property type="entry name" value="ogt"/>
    <property type="match status" value="1"/>
</dbReference>
<proteinExistence type="inferred from homology"/>
<evidence type="ECO:0000256" key="4">
    <source>
        <dbReference type="ARBA" id="ARBA00022603"/>
    </source>
</evidence>
<dbReference type="PANTHER" id="PTHR10815">
    <property type="entry name" value="METHYLATED-DNA--PROTEIN-CYSTEINE METHYLTRANSFERASE"/>
    <property type="match status" value="1"/>
</dbReference>
<dbReference type="InterPro" id="IPR036217">
    <property type="entry name" value="MethylDNA_cys_MeTrfase_DNAb"/>
</dbReference>
<dbReference type="Pfam" id="PF01035">
    <property type="entry name" value="DNA_binding_1"/>
    <property type="match status" value="1"/>
</dbReference>
<dbReference type="RefSeq" id="WP_108311503.1">
    <property type="nucleotide sequence ID" value="NZ_NESN01000001.1"/>
</dbReference>
<evidence type="ECO:0000313" key="13">
    <source>
        <dbReference type="Proteomes" id="UP000250790"/>
    </source>
</evidence>
<feature type="domain" description="Methylated-DNA-[protein]-cysteine S-methyltransferase DNA binding" evidence="10">
    <location>
        <begin position="83"/>
        <end position="162"/>
    </location>
</feature>
<dbReference type="EMBL" id="NESN01000001">
    <property type="protein sequence ID" value="PUE55513.1"/>
    <property type="molecule type" value="Genomic_DNA"/>
</dbReference>
<dbReference type="FunFam" id="1.10.10.10:FF:000214">
    <property type="entry name" value="Methylated-DNA--protein-cysteine methyltransferase"/>
    <property type="match status" value="1"/>
</dbReference>
<feature type="domain" description="Methylguanine DNA methyltransferase ribonuclease-like" evidence="11">
    <location>
        <begin position="9"/>
        <end position="78"/>
    </location>
</feature>
<name>A0A315ECN7_9BURK</name>
<dbReference type="SUPFAM" id="SSF46767">
    <property type="entry name" value="Methylated DNA-protein cysteine methyltransferase, C-terminal domain"/>
    <property type="match status" value="1"/>
</dbReference>
<dbReference type="InterPro" id="IPR008332">
    <property type="entry name" value="MethylG_MeTrfase_N"/>
</dbReference>
<dbReference type="SUPFAM" id="SSF53155">
    <property type="entry name" value="Methylated DNA-protein cysteine methyltransferase domain"/>
    <property type="match status" value="1"/>
</dbReference>
<dbReference type="Gene3D" id="1.10.10.10">
    <property type="entry name" value="Winged helix-like DNA-binding domain superfamily/Winged helix DNA-binding domain"/>
    <property type="match status" value="1"/>
</dbReference>
<dbReference type="InterPro" id="IPR014048">
    <property type="entry name" value="MethylDNA_cys_MeTrfase_DNA-bd"/>
</dbReference>
<dbReference type="EC" id="2.1.1.63" evidence="9"/>
<sequence>MKLTDTLRLDSPLGPMILTATPQGVSGAWFEGQRHEPSEVDMQNWTPNAANPLLQETKNQLLAYFAGQLSTFDLPLDLSAGTPFQKSVWQALLSVPASQTRSYGDLARLLDKPKAVRAVGAAVGRNPVSIIVPCHRILGAGGQLTGYAGGLWRKEALLELEGHKAV</sequence>
<dbReference type="Gene3D" id="3.30.160.70">
    <property type="entry name" value="Methylated DNA-protein cysteine methyltransferase domain"/>
    <property type="match status" value="1"/>
</dbReference>
<evidence type="ECO:0000256" key="8">
    <source>
        <dbReference type="ARBA" id="ARBA00049348"/>
    </source>
</evidence>
<comment type="subcellular location">
    <subcellularLocation>
        <location evidence="9">Cytoplasm</location>
    </subcellularLocation>
</comment>
<protein>
    <recommendedName>
        <fullName evidence="9">Methylated-DNA--protein-cysteine methyltransferase</fullName>
        <ecNumber evidence="9">2.1.1.63</ecNumber>
    </recommendedName>
    <alternativeName>
        <fullName evidence="9">6-O-methylguanine-DNA methyltransferase</fullName>
        <shortName evidence="9">MGMT</shortName>
    </alternativeName>
    <alternativeName>
        <fullName evidence="9">O-6-methylguanine-DNA-alkyltransferase</fullName>
    </alternativeName>
</protein>
<dbReference type="InterPro" id="IPR036388">
    <property type="entry name" value="WH-like_DNA-bd_sf"/>
</dbReference>
<evidence type="ECO:0000256" key="3">
    <source>
        <dbReference type="ARBA" id="ARBA00022490"/>
    </source>
</evidence>
<dbReference type="InterPro" id="IPR036631">
    <property type="entry name" value="MGMT_N_sf"/>
</dbReference>
<dbReference type="PROSITE" id="PS00374">
    <property type="entry name" value="MGMT"/>
    <property type="match status" value="1"/>
</dbReference>
<gene>
    <name evidence="12" type="ORF">B9Z37_02850</name>
</gene>
<evidence type="ECO:0000259" key="10">
    <source>
        <dbReference type="Pfam" id="PF01035"/>
    </source>
</evidence>
<comment type="catalytic activity">
    <reaction evidence="8 9">
        <text>a 6-O-methyl-2'-deoxyguanosine in DNA + L-cysteinyl-[protein] = S-methyl-L-cysteinyl-[protein] + a 2'-deoxyguanosine in DNA</text>
        <dbReference type="Rhea" id="RHEA:24000"/>
        <dbReference type="Rhea" id="RHEA-COMP:10131"/>
        <dbReference type="Rhea" id="RHEA-COMP:10132"/>
        <dbReference type="Rhea" id="RHEA-COMP:11367"/>
        <dbReference type="Rhea" id="RHEA-COMP:11368"/>
        <dbReference type="ChEBI" id="CHEBI:29950"/>
        <dbReference type="ChEBI" id="CHEBI:82612"/>
        <dbReference type="ChEBI" id="CHEBI:85445"/>
        <dbReference type="ChEBI" id="CHEBI:85448"/>
        <dbReference type="EC" id="2.1.1.63"/>
    </reaction>
</comment>
<evidence type="ECO:0000256" key="1">
    <source>
        <dbReference type="ARBA" id="ARBA00001286"/>
    </source>
</evidence>
<dbReference type="AlphaFoldDB" id="A0A315ECN7"/>
<reference evidence="12 13" key="1">
    <citation type="submission" date="2017-04" db="EMBL/GenBank/DDBJ databases">
        <title>Unexpected and diverse lifestyles within the genus Limnohabitans.</title>
        <authorList>
            <person name="Kasalicky V."/>
            <person name="Mehrshad M."/>
            <person name="Andrei S.-A."/>
            <person name="Salcher M."/>
            <person name="Kratochvilova H."/>
            <person name="Simek K."/>
            <person name="Ghai R."/>
        </authorList>
    </citation>
    <scope>NUCLEOTIDE SEQUENCE [LARGE SCALE GENOMIC DNA]</scope>
    <source>
        <strain evidence="12 13">II-B4</strain>
    </source>
</reference>
<evidence type="ECO:0000256" key="5">
    <source>
        <dbReference type="ARBA" id="ARBA00022679"/>
    </source>
</evidence>
<keyword evidence="13" id="KW-1185">Reference proteome</keyword>
<comment type="catalytic activity">
    <reaction evidence="1 9">
        <text>a 4-O-methyl-thymidine in DNA + L-cysteinyl-[protein] = a thymidine in DNA + S-methyl-L-cysteinyl-[protein]</text>
        <dbReference type="Rhea" id="RHEA:53428"/>
        <dbReference type="Rhea" id="RHEA-COMP:10131"/>
        <dbReference type="Rhea" id="RHEA-COMP:10132"/>
        <dbReference type="Rhea" id="RHEA-COMP:13555"/>
        <dbReference type="Rhea" id="RHEA-COMP:13556"/>
        <dbReference type="ChEBI" id="CHEBI:29950"/>
        <dbReference type="ChEBI" id="CHEBI:82612"/>
        <dbReference type="ChEBI" id="CHEBI:137386"/>
        <dbReference type="ChEBI" id="CHEBI:137387"/>
        <dbReference type="EC" id="2.1.1.63"/>
    </reaction>
</comment>
<dbReference type="Proteomes" id="UP000250790">
    <property type="component" value="Unassembled WGS sequence"/>
</dbReference>
<keyword evidence="4 9" id="KW-0489">Methyltransferase</keyword>
<dbReference type="HAMAP" id="MF_00772">
    <property type="entry name" value="OGT"/>
    <property type="match status" value="1"/>
</dbReference>
<comment type="function">
    <text evidence="9">Involved in the cellular defense against the biological effects of O6-methylguanine (O6-MeG) and O4-methylthymine (O4-MeT) in DNA. Repairs the methylated nucleobase in DNA by stoichiometrically transferring the methyl group to a cysteine residue in the enzyme. This is a suicide reaction: the enzyme is irreversibly inactivated.</text>
</comment>
<evidence type="ECO:0000256" key="9">
    <source>
        <dbReference type="HAMAP-Rule" id="MF_00772"/>
    </source>
</evidence>
<dbReference type="Pfam" id="PF02870">
    <property type="entry name" value="Methyltransf_1N"/>
    <property type="match status" value="1"/>
</dbReference>
<dbReference type="GO" id="GO:0032259">
    <property type="term" value="P:methylation"/>
    <property type="evidence" value="ECO:0007669"/>
    <property type="project" value="UniProtKB-KW"/>
</dbReference>
<evidence type="ECO:0000256" key="6">
    <source>
        <dbReference type="ARBA" id="ARBA00022763"/>
    </source>
</evidence>
<accession>A0A315ECN7</accession>
<dbReference type="CDD" id="cd06445">
    <property type="entry name" value="ATase"/>
    <property type="match status" value="1"/>
</dbReference>
<evidence type="ECO:0000313" key="12">
    <source>
        <dbReference type="EMBL" id="PUE55513.1"/>
    </source>
</evidence>
<comment type="caution">
    <text evidence="12">The sequence shown here is derived from an EMBL/GenBank/DDBJ whole genome shotgun (WGS) entry which is preliminary data.</text>
</comment>
<comment type="similarity">
    <text evidence="2 9">Belongs to the MGMT family.</text>
</comment>
<evidence type="ECO:0000256" key="2">
    <source>
        <dbReference type="ARBA" id="ARBA00008711"/>
    </source>
</evidence>
<organism evidence="12 13">
    <name type="scientific">Limnohabitans parvus II-B4</name>
    <dbReference type="NCBI Taxonomy" id="1293052"/>
    <lineage>
        <taxon>Bacteria</taxon>
        <taxon>Pseudomonadati</taxon>
        <taxon>Pseudomonadota</taxon>
        <taxon>Betaproteobacteria</taxon>
        <taxon>Burkholderiales</taxon>
        <taxon>Comamonadaceae</taxon>
        <taxon>Limnohabitans</taxon>
    </lineage>
</organism>
<keyword evidence="5 9" id="KW-0808">Transferase</keyword>
<feature type="active site" description="Nucleophile; methyl group acceptor" evidence="9">
    <location>
        <position position="134"/>
    </location>
</feature>
<dbReference type="GO" id="GO:0005737">
    <property type="term" value="C:cytoplasm"/>
    <property type="evidence" value="ECO:0007669"/>
    <property type="project" value="UniProtKB-SubCell"/>
</dbReference>
<dbReference type="OrthoDB" id="9802228at2"/>
<comment type="miscellaneous">
    <text evidence="9">This enzyme catalyzes only one turnover and therefore is not strictly catalytic. According to one definition, an enzyme is a biocatalyst that acts repeatedly and over many reaction cycles.</text>
</comment>